<keyword evidence="1" id="KW-0472">Membrane</keyword>
<dbReference type="AlphaFoldDB" id="A0A9D2PR82"/>
<reference evidence="2" key="1">
    <citation type="journal article" date="2021" name="PeerJ">
        <title>Extensive microbial diversity within the chicken gut microbiome revealed by metagenomics and culture.</title>
        <authorList>
            <person name="Gilroy R."/>
            <person name="Ravi A."/>
            <person name="Getino M."/>
            <person name="Pursley I."/>
            <person name="Horton D.L."/>
            <person name="Alikhan N.F."/>
            <person name="Baker D."/>
            <person name="Gharbi K."/>
            <person name="Hall N."/>
            <person name="Watson M."/>
            <person name="Adriaenssens E.M."/>
            <person name="Foster-Nyarko E."/>
            <person name="Jarju S."/>
            <person name="Secka A."/>
            <person name="Antonio M."/>
            <person name="Oren A."/>
            <person name="Chaudhuri R.R."/>
            <person name="La Ragione R."/>
            <person name="Hildebrand F."/>
            <person name="Pallen M.J."/>
        </authorList>
    </citation>
    <scope>NUCLEOTIDE SEQUENCE</scope>
    <source>
        <strain evidence="2">CHK198-12963</strain>
    </source>
</reference>
<sequence length="132" mass="14599">MKKKGMEGSYTLEAAIVVSVVILSLWTMIHRAYQLHDQVTGNMILHEAVELSVHGEEPDFSERARSGSEALDGLFTFHGSAMELKQKGDTIEGRASCGEWSRQIIIKDYCPQGFLRKVTLLEELGEGNGSSI</sequence>
<keyword evidence="1" id="KW-0812">Transmembrane</keyword>
<organism evidence="2 3">
    <name type="scientific">Candidatus Enterocloster excrementigallinarum</name>
    <dbReference type="NCBI Taxonomy" id="2838558"/>
    <lineage>
        <taxon>Bacteria</taxon>
        <taxon>Bacillati</taxon>
        <taxon>Bacillota</taxon>
        <taxon>Clostridia</taxon>
        <taxon>Lachnospirales</taxon>
        <taxon>Lachnospiraceae</taxon>
        <taxon>Enterocloster</taxon>
    </lineage>
</organism>
<reference evidence="2" key="2">
    <citation type="submission" date="2021-04" db="EMBL/GenBank/DDBJ databases">
        <authorList>
            <person name="Gilroy R."/>
        </authorList>
    </citation>
    <scope>NUCLEOTIDE SEQUENCE</scope>
    <source>
        <strain evidence="2">CHK198-12963</strain>
    </source>
</reference>
<evidence type="ECO:0000256" key="1">
    <source>
        <dbReference type="SAM" id="Phobius"/>
    </source>
</evidence>
<gene>
    <name evidence="2" type="ORF">H9931_00355</name>
</gene>
<evidence type="ECO:0000313" key="3">
    <source>
        <dbReference type="Proteomes" id="UP000823863"/>
    </source>
</evidence>
<keyword evidence="1" id="KW-1133">Transmembrane helix</keyword>
<protein>
    <submittedName>
        <fullName evidence="2">Uncharacterized protein</fullName>
    </submittedName>
</protein>
<name>A0A9D2PR82_9FIRM</name>
<dbReference type="Proteomes" id="UP000823863">
    <property type="component" value="Unassembled WGS sequence"/>
</dbReference>
<accession>A0A9D2PR82</accession>
<feature type="transmembrane region" description="Helical" evidence="1">
    <location>
        <begin position="12"/>
        <end position="29"/>
    </location>
</feature>
<comment type="caution">
    <text evidence="2">The sequence shown here is derived from an EMBL/GenBank/DDBJ whole genome shotgun (WGS) entry which is preliminary data.</text>
</comment>
<evidence type="ECO:0000313" key="2">
    <source>
        <dbReference type="EMBL" id="HJC65161.1"/>
    </source>
</evidence>
<dbReference type="EMBL" id="DWWB01000002">
    <property type="protein sequence ID" value="HJC65161.1"/>
    <property type="molecule type" value="Genomic_DNA"/>
</dbReference>
<proteinExistence type="predicted"/>